<dbReference type="InterPro" id="IPR001611">
    <property type="entry name" value="Leu-rich_rpt"/>
</dbReference>
<comment type="subcellular location">
    <subcellularLocation>
        <location evidence="1">Cell projection</location>
        <location evidence="1">Cilium</location>
    </subcellularLocation>
</comment>
<evidence type="ECO:0000256" key="1">
    <source>
        <dbReference type="ARBA" id="ARBA00004138"/>
    </source>
</evidence>
<reference evidence="8" key="1">
    <citation type="submission" date="2016-05" db="EMBL/GenBank/DDBJ databases">
        <title>Comparative genomics of biotechnologically important yeasts.</title>
        <authorList>
            <consortium name="DOE Joint Genome Institute"/>
            <person name="Riley R."/>
            <person name="Haridas S."/>
            <person name="Wolfe K.H."/>
            <person name="Lopes M.R."/>
            <person name="Hittinger C.T."/>
            <person name="Goker M."/>
            <person name="Salamov A."/>
            <person name="Wisecaver J."/>
            <person name="Long T.M."/>
            <person name="Aerts A.L."/>
            <person name="Barry K."/>
            <person name="Choi C."/>
            <person name="Clum A."/>
            <person name="Coughlan A.Y."/>
            <person name="Deshpande S."/>
            <person name="Douglass A.P."/>
            <person name="Hanson S.J."/>
            <person name="Klenk H.-P."/>
            <person name="Labutti K."/>
            <person name="Lapidus A."/>
            <person name="Lindquist E."/>
            <person name="Lipzen A."/>
            <person name="Meier-Kolthoff J.P."/>
            <person name="Ohm R.A."/>
            <person name="Otillar R.P."/>
            <person name="Pangilinan J."/>
            <person name="Peng Y."/>
            <person name="Rokas A."/>
            <person name="Rosa C.A."/>
            <person name="Scheuner C."/>
            <person name="Sibirny A.A."/>
            <person name="Slot J.C."/>
            <person name="Stielow J.B."/>
            <person name="Sun H."/>
            <person name="Kurtzman C.P."/>
            <person name="Blackwell M."/>
            <person name="Grigoriev I.V."/>
            <person name="Jeffries T.W."/>
        </authorList>
    </citation>
    <scope>NUCLEOTIDE SEQUENCE [LARGE SCALE GENOMIC DNA]</scope>
    <source>
        <strain evidence="8">DSM 1968</strain>
    </source>
</reference>
<keyword evidence="4" id="KW-0969">Cilium</keyword>
<accession>A0A1D2VMZ2</accession>
<keyword evidence="5" id="KW-0966">Cell projection</keyword>
<name>A0A1D2VMZ2_9ASCO</name>
<organism evidence="7 8">
    <name type="scientific">Ascoidea rubescens DSM 1968</name>
    <dbReference type="NCBI Taxonomy" id="1344418"/>
    <lineage>
        <taxon>Eukaryota</taxon>
        <taxon>Fungi</taxon>
        <taxon>Dikarya</taxon>
        <taxon>Ascomycota</taxon>
        <taxon>Saccharomycotina</taxon>
        <taxon>Saccharomycetes</taxon>
        <taxon>Ascoideaceae</taxon>
        <taxon>Ascoidea</taxon>
    </lineage>
</organism>
<keyword evidence="6" id="KW-0472">Membrane</keyword>
<evidence type="ECO:0000256" key="3">
    <source>
        <dbReference type="ARBA" id="ARBA00022737"/>
    </source>
</evidence>
<proteinExistence type="predicted"/>
<dbReference type="InParanoid" id="A0A1D2VMZ2"/>
<dbReference type="InterPro" id="IPR050576">
    <property type="entry name" value="Cilia_flagella_integrity"/>
</dbReference>
<keyword evidence="2" id="KW-0433">Leucine-rich repeat</keyword>
<keyword evidence="3" id="KW-0677">Repeat</keyword>
<dbReference type="PRINTS" id="PR00019">
    <property type="entry name" value="LEURICHRPT"/>
</dbReference>
<evidence type="ECO:0000256" key="6">
    <source>
        <dbReference type="SAM" id="Phobius"/>
    </source>
</evidence>
<dbReference type="Proteomes" id="UP000095038">
    <property type="component" value="Unassembled WGS sequence"/>
</dbReference>
<evidence type="ECO:0000256" key="4">
    <source>
        <dbReference type="ARBA" id="ARBA00023069"/>
    </source>
</evidence>
<dbReference type="SMART" id="SM00365">
    <property type="entry name" value="LRR_SD22"/>
    <property type="match status" value="5"/>
</dbReference>
<evidence type="ECO:0000313" key="8">
    <source>
        <dbReference type="Proteomes" id="UP000095038"/>
    </source>
</evidence>
<evidence type="ECO:0000256" key="2">
    <source>
        <dbReference type="ARBA" id="ARBA00022614"/>
    </source>
</evidence>
<dbReference type="PROSITE" id="PS51450">
    <property type="entry name" value="LRR"/>
    <property type="match status" value="4"/>
</dbReference>
<keyword evidence="6" id="KW-1133">Transmembrane helix</keyword>
<evidence type="ECO:0000313" key="7">
    <source>
        <dbReference type="EMBL" id="ODV62976.1"/>
    </source>
</evidence>
<keyword evidence="8" id="KW-1185">Reference proteome</keyword>
<sequence length="293" mass="34492">MLDLMHVNEQFCVYRHMYKFLVLFPIFCLLKELFTVGYLHKGSLNSTYLESVFSNQFFILFNLKNLELNRADSLKMGYKGGNQFNLKRFKLKTLDLSHNKITSIDKYFENLLSLKTLLLRRIITSTIGNFSIRFSNSTRIDLSKNLIEKIENLNEMNNSKGLNLSHNKIKKIEDLDCMINLINLDLFCNYIVKIENIENLVNLKTINLCTNKINEMSISDNEKYLSNLKLLDLSYNSIKTLKIIPELNDFLYINLSKNDIIKIRNESQYSILNKILEIFQKNKLRYLSYQTTN</sequence>
<keyword evidence="6" id="KW-0812">Transmembrane</keyword>
<evidence type="ECO:0000256" key="5">
    <source>
        <dbReference type="ARBA" id="ARBA00023273"/>
    </source>
</evidence>
<dbReference type="SUPFAM" id="SSF52058">
    <property type="entry name" value="L domain-like"/>
    <property type="match status" value="1"/>
</dbReference>
<gene>
    <name evidence="7" type="ORF">ASCRUDRAFT_126261</name>
</gene>
<feature type="transmembrane region" description="Helical" evidence="6">
    <location>
        <begin position="20"/>
        <end position="39"/>
    </location>
</feature>
<dbReference type="RefSeq" id="XP_020049283.1">
    <property type="nucleotide sequence ID" value="XM_020188949.1"/>
</dbReference>
<dbReference type="InterPro" id="IPR032675">
    <property type="entry name" value="LRR_dom_sf"/>
</dbReference>
<dbReference type="AlphaFoldDB" id="A0A1D2VMZ2"/>
<dbReference type="EMBL" id="KV454476">
    <property type="protein sequence ID" value="ODV62976.1"/>
    <property type="molecule type" value="Genomic_DNA"/>
</dbReference>
<dbReference type="Gene3D" id="3.80.10.10">
    <property type="entry name" value="Ribonuclease Inhibitor"/>
    <property type="match status" value="2"/>
</dbReference>
<dbReference type="OrthoDB" id="7451790at2759"/>
<dbReference type="GeneID" id="30962585"/>
<dbReference type="STRING" id="1344418.A0A1D2VMZ2"/>
<dbReference type="PANTHER" id="PTHR45973:SF9">
    <property type="entry name" value="LEUCINE-RICH REPEAT-CONTAINING PROTEIN 46"/>
    <property type="match status" value="1"/>
</dbReference>
<dbReference type="PANTHER" id="PTHR45973">
    <property type="entry name" value="PROTEIN PHOSPHATASE 1 REGULATORY SUBUNIT SDS22-RELATED"/>
    <property type="match status" value="1"/>
</dbReference>
<protein>
    <submittedName>
        <fullName evidence="7">L domain-like protein</fullName>
    </submittedName>
</protein>